<accession>A0A0R2PIK4</accession>
<dbReference type="FunFam" id="3.40.50.970:FF:000016">
    <property type="entry name" value="Acetolactate synthase"/>
    <property type="match status" value="1"/>
</dbReference>
<sequence length="579" mass="61544">MSRKMSGASSLVQSLESAGVDVMFGIPGGAILPAYDPIFDSSIRHILVRHEQGAGHAATGYAQVTGRVGVCIATSGPGATNLVTPLADAAMDSVPLVAITGQVPSAAIGTDAFQEADIRGITMPFTKHNYLITDPNDIPRAIAEAFYIAGTGRPGPVLVDIAKDALQKETDFVWPSQLSLPGYHPQLEPENQAIKDAAALIAQSSKPVLYVGGGVIKANASKELMQLAELVGAPVVTTLMALGSFPDSHPQHFGMPGMHGTVGAVTALQKADLLITLGARFDDRVTGKLSTFAVNAKVIHADIDPAEIGKNRFADVPVVGDLKHTISALIPAIKAEFAKGRADLAPWLASMNKLRATYPLGYDAPKDGSLSPQYVIERISALTGPEAIYVAGVGQHQMWAAQFVKYENPRTWLNSGGLGTMGYAVPAAMGAKVGAPDATVWAIDGDGCFQMTNQELVTCALNNIPIKVAIINNESLGMVRQWQTLFYEGRYSNTNLESKRVPDFVKLADAMGCVGLTCDRPEDVDAIIKKANAINDQPVVVDFRVFRDAMVWPMVAAGTSNDDIKIAREMAPDWDSQEL</sequence>
<organism evidence="18 19">
    <name type="scientific">Actinobacteria bacterium BACL15 MAG-120619-bin91</name>
    <dbReference type="NCBI Taxonomy" id="1655562"/>
    <lineage>
        <taxon>Bacteria</taxon>
        <taxon>Bacillati</taxon>
        <taxon>Actinomycetota</taxon>
        <taxon>Actinomycetes</taxon>
        <taxon>Actinomycetes incertae sedis</taxon>
        <taxon>ac1 cluster</taxon>
    </lineage>
</organism>
<dbReference type="PANTHER" id="PTHR18968">
    <property type="entry name" value="THIAMINE PYROPHOSPHATE ENZYMES"/>
    <property type="match status" value="1"/>
</dbReference>
<proteinExistence type="inferred from homology"/>
<dbReference type="PROSITE" id="PS00187">
    <property type="entry name" value="TPP_ENZYMES"/>
    <property type="match status" value="1"/>
</dbReference>
<keyword evidence="11 14" id="KW-0786">Thiamine pyrophosphate</keyword>
<evidence type="ECO:0000259" key="16">
    <source>
        <dbReference type="Pfam" id="PF02775"/>
    </source>
</evidence>
<dbReference type="UniPathway" id="UPA00047">
    <property type="reaction ID" value="UER00055"/>
</dbReference>
<dbReference type="InterPro" id="IPR029035">
    <property type="entry name" value="DHS-like_NAD/FAD-binding_dom"/>
</dbReference>
<keyword evidence="7 14" id="KW-0808">Transferase</keyword>
<dbReference type="GO" id="GO:0003984">
    <property type="term" value="F:acetolactate synthase activity"/>
    <property type="evidence" value="ECO:0007669"/>
    <property type="project" value="UniProtKB-EC"/>
</dbReference>
<keyword evidence="9" id="KW-0274">FAD</keyword>
<comment type="cofactor">
    <cofactor evidence="14">
        <name>thiamine diphosphate</name>
        <dbReference type="ChEBI" id="CHEBI:58937"/>
    </cofactor>
    <text evidence="14">Binds 1 thiamine pyrophosphate per subunit.</text>
</comment>
<evidence type="ECO:0000259" key="15">
    <source>
        <dbReference type="Pfam" id="PF00205"/>
    </source>
</evidence>
<dbReference type="UniPathway" id="UPA00049">
    <property type="reaction ID" value="UER00059"/>
</dbReference>
<keyword evidence="12 14" id="KW-0100">Branched-chain amino acid biosynthesis</keyword>
<dbReference type="InterPro" id="IPR029061">
    <property type="entry name" value="THDP-binding"/>
</dbReference>
<dbReference type="CDD" id="cd07035">
    <property type="entry name" value="TPP_PYR_POX_like"/>
    <property type="match status" value="1"/>
</dbReference>
<evidence type="ECO:0000256" key="9">
    <source>
        <dbReference type="ARBA" id="ARBA00022827"/>
    </source>
</evidence>
<dbReference type="Pfam" id="PF00205">
    <property type="entry name" value="TPP_enzyme_M"/>
    <property type="match status" value="1"/>
</dbReference>
<evidence type="ECO:0000256" key="11">
    <source>
        <dbReference type="ARBA" id="ARBA00023052"/>
    </source>
</evidence>
<dbReference type="PANTHER" id="PTHR18968:SF13">
    <property type="entry name" value="ACETOLACTATE SYNTHASE CATALYTIC SUBUNIT, MITOCHONDRIAL"/>
    <property type="match status" value="1"/>
</dbReference>
<comment type="cofactor">
    <cofactor evidence="14">
        <name>Mg(2+)</name>
        <dbReference type="ChEBI" id="CHEBI:18420"/>
    </cofactor>
    <text evidence="14">Binds 1 Mg(2+) ion per subunit.</text>
</comment>
<dbReference type="SUPFAM" id="SSF52467">
    <property type="entry name" value="DHS-like NAD/FAD-binding domain"/>
    <property type="match status" value="1"/>
</dbReference>
<feature type="domain" description="Thiamine pyrophosphate enzyme TPP-binding" evidence="16">
    <location>
        <begin position="392"/>
        <end position="543"/>
    </location>
</feature>
<dbReference type="GO" id="GO:0030976">
    <property type="term" value="F:thiamine pyrophosphate binding"/>
    <property type="evidence" value="ECO:0007669"/>
    <property type="project" value="UniProtKB-UniRule"/>
</dbReference>
<dbReference type="Proteomes" id="UP000053274">
    <property type="component" value="Unassembled WGS sequence"/>
</dbReference>
<dbReference type="Gene3D" id="3.40.50.1220">
    <property type="entry name" value="TPP-binding domain"/>
    <property type="match status" value="1"/>
</dbReference>
<evidence type="ECO:0000256" key="4">
    <source>
        <dbReference type="ARBA" id="ARBA00013145"/>
    </source>
</evidence>
<dbReference type="InterPro" id="IPR012000">
    <property type="entry name" value="Thiamin_PyroP_enz_cen_dom"/>
</dbReference>
<comment type="caution">
    <text evidence="18">The sequence shown here is derived from an EMBL/GenBank/DDBJ whole genome shotgun (WGS) entry which is preliminary data.</text>
</comment>
<dbReference type="EC" id="2.2.1.6" evidence="4 14"/>
<evidence type="ECO:0000313" key="18">
    <source>
        <dbReference type="EMBL" id="KRO36619.1"/>
    </source>
</evidence>
<evidence type="ECO:0000256" key="3">
    <source>
        <dbReference type="ARBA" id="ARBA00007812"/>
    </source>
</evidence>
<evidence type="ECO:0000256" key="13">
    <source>
        <dbReference type="ARBA" id="ARBA00048670"/>
    </source>
</evidence>
<keyword evidence="8 14" id="KW-0479">Metal-binding</keyword>
<keyword evidence="10 14" id="KW-0460">Magnesium</keyword>
<evidence type="ECO:0000256" key="12">
    <source>
        <dbReference type="ARBA" id="ARBA00023304"/>
    </source>
</evidence>
<dbReference type="GO" id="GO:0009097">
    <property type="term" value="P:isoleucine biosynthetic process"/>
    <property type="evidence" value="ECO:0007669"/>
    <property type="project" value="UniProtKB-UniPathway"/>
</dbReference>
<dbReference type="NCBIfam" id="TIGR00118">
    <property type="entry name" value="acolac_lg"/>
    <property type="match status" value="1"/>
</dbReference>
<evidence type="ECO:0000256" key="2">
    <source>
        <dbReference type="ARBA" id="ARBA00005025"/>
    </source>
</evidence>
<name>A0A0R2PIK4_9ACTN</name>
<evidence type="ECO:0000259" key="17">
    <source>
        <dbReference type="Pfam" id="PF02776"/>
    </source>
</evidence>
<evidence type="ECO:0000256" key="7">
    <source>
        <dbReference type="ARBA" id="ARBA00022679"/>
    </source>
</evidence>
<dbReference type="InterPro" id="IPR011766">
    <property type="entry name" value="TPP_enzyme_TPP-bd"/>
</dbReference>
<dbReference type="GO" id="GO:0050660">
    <property type="term" value="F:flavin adenine dinucleotide binding"/>
    <property type="evidence" value="ECO:0007669"/>
    <property type="project" value="InterPro"/>
</dbReference>
<evidence type="ECO:0000256" key="6">
    <source>
        <dbReference type="ARBA" id="ARBA00022630"/>
    </source>
</evidence>
<comment type="pathway">
    <text evidence="2 14">Amino-acid biosynthesis; L-valine biosynthesis; L-valine from pyruvate: step 1/4.</text>
</comment>
<dbReference type="AlphaFoldDB" id="A0A0R2PIK4"/>
<dbReference type="InterPro" id="IPR012001">
    <property type="entry name" value="Thiamin_PyroP_enz_TPP-bd_dom"/>
</dbReference>
<evidence type="ECO:0000256" key="5">
    <source>
        <dbReference type="ARBA" id="ARBA00022605"/>
    </source>
</evidence>
<gene>
    <name evidence="18" type="ORF">ABR54_00845</name>
</gene>
<dbReference type="Gene3D" id="3.40.50.970">
    <property type="match status" value="2"/>
</dbReference>
<protein>
    <recommendedName>
        <fullName evidence="4 14">Acetolactate synthase</fullName>
        <ecNumber evidence="4 14">2.2.1.6</ecNumber>
    </recommendedName>
</protein>
<dbReference type="Pfam" id="PF02776">
    <property type="entry name" value="TPP_enzyme_N"/>
    <property type="match status" value="1"/>
</dbReference>
<dbReference type="GO" id="GO:0005948">
    <property type="term" value="C:acetolactate synthase complex"/>
    <property type="evidence" value="ECO:0007669"/>
    <property type="project" value="TreeGrafter"/>
</dbReference>
<reference evidence="18 19" key="1">
    <citation type="submission" date="2015-10" db="EMBL/GenBank/DDBJ databases">
        <title>Metagenome-Assembled Genomes uncover a global brackish microbiome.</title>
        <authorList>
            <person name="Hugerth L.W."/>
            <person name="Larsson J."/>
            <person name="Alneberg J."/>
            <person name="Lindh M.V."/>
            <person name="Legrand C."/>
            <person name="Pinhassi J."/>
            <person name="Andersson A.F."/>
        </authorList>
    </citation>
    <scope>NUCLEOTIDE SEQUENCE [LARGE SCALE GENOMIC DNA]</scope>
    <source>
        <strain evidence="18">BACL15 MAG-120619-bin91</strain>
    </source>
</reference>
<dbReference type="Pfam" id="PF02775">
    <property type="entry name" value="TPP_enzyme_C"/>
    <property type="match status" value="1"/>
</dbReference>
<comment type="catalytic activity">
    <reaction evidence="13 14">
        <text>2 pyruvate + H(+) = (2S)-2-acetolactate + CO2</text>
        <dbReference type="Rhea" id="RHEA:25249"/>
        <dbReference type="ChEBI" id="CHEBI:15361"/>
        <dbReference type="ChEBI" id="CHEBI:15378"/>
        <dbReference type="ChEBI" id="CHEBI:16526"/>
        <dbReference type="ChEBI" id="CHEBI:58476"/>
        <dbReference type="EC" id="2.2.1.6"/>
    </reaction>
</comment>
<evidence type="ECO:0000313" key="19">
    <source>
        <dbReference type="Proteomes" id="UP000053274"/>
    </source>
</evidence>
<dbReference type="FunFam" id="3.40.50.970:FF:000007">
    <property type="entry name" value="Acetolactate synthase"/>
    <property type="match status" value="1"/>
</dbReference>
<keyword evidence="6" id="KW-0285">Flavoprotein</keyword>
<dbReference type="CDD" id="cd02015">
    <property type="entry name" value="TPP_AHAS"/>
    <property type="match status" value="1"/>
</dbReference>
<dbReference type="EMBL" id="LIAM01000003">
    <property type="protein sequence ID" value="KRO36619.1"/>
    <property type="molecule type" value="Genomic_DNA"/>
</dbReference>
<dbReference type="FunFam" id="3.40.50.1220:FF:000008">
    <property type="entry name" value="Acetolactate synthase"/>
    <property type="match status" value="1"/>
</dbReference>
<evidence type="ECO:0000256" key="1">
    <source>
        <dbReference type="ARBA" id="ARBA00004974"/>
    </source>
</evidence>
<dbReference type="GO" id="GO:0009099">
    <property type="term" value="P:L-valine biosynthetic process"/>
    <property type="evidence" value="ECO:0007669"/>
    <property type="project" value="UniProtKB-UniPathway"/>
</dbReference>
<dbReference type="GO" id="GO:0000287">
    <property type="term" value="F:magnesium ion binding"/>
    <property type="evidence" value="ECO:0007669"/>
    <property type="project" value="UniProtKB-UniRule"/>
</dbReference>
<evidence type="ECO:0000256" key="14">
    <source>
        <dbReference type="RuleBase" id="RU003591"/>
    </source>
</evidence>
<feature type="domain" description="Thiamine pyrophosphate enzyme central" evidence="15">
    <location>
        <begin position="194"/>
        <end position="329"/>
    </location>
</feature>
<dbReference type="InterPro" id="IPR000399">
    <property type="entry name" value="TPP-bd_CS"/>
</dbReference>
<dbReference type="InterPro" id="IPR012846">
    <property type="entry name" value="Acetolactate_synth_lsu"/>
</dbReference>
<dbReference type="SUPFAM" id="SSF52518">
    <property type="entry name" value="Thiamin diphosphate-binding fold (THDP-binding)"/>
    <property type="match status" value="2"/>
</dbReference>
<feature type="domain" description="Thiamine pyrophosphate enzyme N-terminal TPP-binding" evidence="17">
    <location>
        <begin position="5"/>
        <end position="118"/>
    </location>
</feature>
<comment type="similarity">
    <text evidence="3 14">Belongs to the TPP enzyme family.</text>
</comment>
<evidence type="ECO:0000256" key="8">
    <source>
        <dbReference type="ARBA" id="ARBA00022723"/>
    </source>
</evidence>
<evidence type="ECO:0000256" key="10">
    <source>
        <dbReference type="ARBA" id="ARBA00022842"/>
    </source>
</evidence>
<dbReference type="NCBIfam" id="NF005860">
    <property type="entry name" value="PRK07789.1"/>
    <property type="match status" value="1"/>
</dbReference>
<keyword evidence="5 14" id="KW-0028">Amino-acid biosynthesis</keyword>
<dbReference type="InterPro" id="IPR045229">
    <property type="entry name" value="TPP_enz"/>
</dbReference>
<comment type="pathway">
    <text evidence="1 14">Amino-acid biosynthesis; L-isoleucine biosynthesis; L-isoleucine from 2-oxobutanoate: step 1/4.</text>
</comment>
<dbReference type="InterPro" id="IPR039368">
    <property type="entry name" value="AHAS_TPP"/>
</dbReference>